<comment type="caution">
    <text evidence="1">The sequence shown here is derived from an EMBL/GenBank/DDBJ whole genome shotgun (WGS) entry which is preliminary data.</text>
</comment>
<reference evidence="1" key="1">
    <citation type="journal article" date="2018" name="DNA Res.">
        <title>Multiple hybrid de novo genome assembly of finger millet, an orphan allotetraploid crop.</title>
        <authorList>
            <person name="Hatakeyama M."/>
            <person name="Aluri S."/>
            <person name="Balachadran M.T."/>
            <person name="Sivarajan S.R."/>
            <person name="Patrignani A."/>
            <person name="Gruter S."/>
            <person name="Poveda L."/>
            <person name="Shimizu-Inatsugi R."/>
            <person name="Baeten J."/>
            <person name="Francoijs K.J."/>
            <person name="Nataraja K.N."/>
            <person name="Reddy Y.A.N."/>
            <person name="Phadnis S."/>
            <person name="Ravikumar R.L."/>
            <person name="Schlapbach R."/>
            <person name="Sreeman S.M."/>
            <person name="Shimizu K.K."/>
        </authorList>
    </citation>
    <scope>NUCLEOTIDE SEQUENCE</scope>
</reference>
<evidence type="ECO:0000313" key="1">
    <source>
        <dbReference type="EMBL" id="GJN01956.1"/>
    </source>
</evidence>
<dbReference type="EMBL" id="BQKI01000009">
    <property type="protein sequence ID" value="GJN01956.1"/>
    <property type="molecule type" value="Genomic_DNA"/>
</dbReference>
<reference evidence="1" key="2">
    <citation type="submission" date="2021-12" db="EMBL/GenBank/DDBJ databases">
        <title>Resequencing data analysis of finger millet.</title>
        <authorList>
            <person name="Hatakeyama M."/>
            <person name="Aluri S."/>
            <person name="Balachadran M.T."/>
            <person name="Sivarajan S.R."/>
            <person name="Poveda L."/>
            <person name="Shimizu-Inatsugi R."/>
            <person name="Schlapbach R."/>
            <person name="Sreeman S.M."/>
            <person name="Shimizu K.K."/>
        </authorList>
    </citation>
    <scope>NUCLEOTIDE SEQUENCE</scope>
</reference>
<keyword evidence="2" id="KW-1185">Reference proteome</keyword>
<accession>A0AAV5CV53</accession>
<organism evidence="1 2">
    <name type="scientific">Eleusine coracana subsp. coracana</name>
    <dbReference type="NCBI Taxonomy" id="191504"/>
    <lineage>
        <taxon>Eukaryota</taxon>
        <taxon>Viridiplantae</taxon>
        <taxon>Streptophyta</taxon>
        <taxon>Embryophyta</taxon>
        <taxon>Tracheophyta</taxon>
        <taxon>Spermatophyta</taxon>
        <taxon>Magnoliopsida</taxon>
        <taxon>Liliopsida</taxon>
        <taxon>Poales</taxon>
        <taxon>Poaceae</taxon>
        <taxon>PACMAD clade</taxon>
        <taxon>Chloridoideae</taxon>
        <taxon>Cynodonteae</taxon>
        <taxon>Eleusininae</taxon>
        <taxon>Eleusine</taxon>
    </lineage>
</organism>
<dbReference type="Proteomes" id="UP001054889">
    <property type="component" value="Unassembled WGS sequence"/>
</dbReference>
<sequence>MASPSETSSWSLAEACNRSCGSGSFLRRLSRGLLDGVRDDIEVQRGVVATGAGLLLLFVERCVQAPEESFFFNQPEES</sequence>
<protein>
    <submittedName>
        <fullName evidence="1">Uncharacterized protein</fullName>
    </submittedName>
</protein>
<proteinExistence type="predicted"/>
<name>A0AAV5CV53_ELECO</name>
<evidence type="ECO:0000313" key="2">
    <source>
        <dbReference type="Proteomes" id="UP001054889"/>
    </source>
</evidence>
<gene>
    <name evidence="1" type="primary">ga19261</name>
    <name evidence="1" type="ORF">PR202_ga19261</name>
</gene>
<dbReference type="AlphaFoldDB" id="A0AAV5CV53"/>